<reference evidence="2" key="2">
    <citation type="journal article" date="2015" name="Data Brief">
        <title>Shoot transcriptome of the giant reed, Arundo donax.</title>
        <authorList>
            <person name="Barrero R.A."/>
            <person name="Guerrero F.D."/>
            <person name="Moolhuijzen P."/>
            <person name="Goolsby J.A."/>
            <person name="Tidwell J."/>
            <person name="Bellgard S.E."/>
            <person name="Bellgard M.I."/>
        </authorList>
    </citation>
    <scope>NUCLEOTIDE SEQUENCE</scope>
    <source>
        <tissue evidence="2">Shoot tissue taken approximately 20 cm above the soil surface</tissue>
    </source>
</reference>
<dbReference type="AlphaFoldDB" id="A0A0A8Z8B9"/>
<name>A0A0A8Z8B9_ARUDO</name>
<feature type="region of interest" description="Disordered" evidence="1">
    <location>
        <begin position="1"/>
        <end position="35"/>
    </location>
</feature>
<protein>
    <submittedName>
        <fullName evidence="2">Uncharacterized protein</fullName>
    </submittedName>
</protein>
<reference evidence="2" key="1">
    <citation type="submission" date="2014-09" db="EMBL/GenBank/DDBJ databases">
        <authorList>
            <person name="Magalhaes I.L.F."/>
            <person name="Oliveira U."/>
            <person name="Santos F.R."/>
            <person name="Vidigal T.H.D.A."/>
            <person name="Brescovit A.D."/>
            <person name="Santos A.J."/>
        </authorList>
    </citation>
    <scope>NUCLEOTIDE SEQUENCE</scope>
    <source>
        <tissue evidence="2">Shoot tissue taken approximately 20 cm above the soil surface</tissue>
    </source>
</reference>
<evidence type="ECO:0000313" key="2">
    <source>
        <dbReference type="EMBL" id="JAD33000.1"/>
    </source>
</evidence>
<feature type="compositionally biased region" description="Basic and acidic residues" evidence="1">
    <location>
        <begin position="1"/>
        <end position="16"/>
    </location>
</feature>
<accession>A0A0A8Z8B9</accession>
<proteinExistence type="predicted"/>
<dbReference type="EMBL" id="GBRH01264895">
    <property type="protein sequence ID" value="JAD33000.1"/>
    <property type="molecule type" value="Transcribed_RNA"/>
</dbReference>
<evidence type="ECO:0000256" key="1">
    <source>
        <dbReference type="SAM" id="MobiDB-lite"/>
    </source>
</evidence>
<organism evidence="2">
    <name type="scientific">Arundo donax</name>
    <name type="common">Giant reed</name>
    <name type="synonym">Donax arundinaceus</name>
    <dbReference type="NCBI Taxonomy" id="35708"/>
    <lineage>
        <taxon>Eukaryota</taxon>
        <taxon>Viridiplantae</taxon>
        <taxon>Streptophyta</taxon>
        <taxon>Embryophyta</taxon>
        <taxon>Tracheophyta</taxon>
        <taxon>Spermatophyta</taxon>
        <taxon>Magnoliopsida</taxon>
        <taxon>Liliopsida</taxon>
        <taxon>Poales</taxon>
        <taxon>Poaceae</taxon>
        <taxon>PACMAD clade</taxon>
        <taxon>Arundinoideae</taxon>
        <taxon>Arundineae</taxon>
        <taxon>Arundo</taxon>
    </lineage>
</organism>
<sequence length="35" mass="4050">MGNCDAKEQRKTEHCTNEASIMSKHDTNQRQSSKR</sequence>